<proteinExistence type="inferred from homology"/>
<evidence type="ECO:0000256" key="2">
    <source>
        <dbReference type="ARBA" id="ARBA00006275"/>
    </source>
</evidence>
<dbReference type="EMBL" id="BAABIQ010000042">
    <property type="protein sequence ID" value="GAA4801994.1"/>
    <property type="molecule type" value="Genomic_DNA"/>
</dbReference>
<dbReference type="InterPro" id="IPR033985">
    <property type="entry name" value="SusD-like_N"/>
</dbReference>
<reference evidence="9" key="1">
    <citation type="journal article" date="2019" name="Int. J. Syst. Evol. Microbiol.">
        <title>The Global Catalogue of Microorganisms (GCM) 10K type strain sequencing project: providing services to taxonomists for standard genome sequencing and annotation.</title>
        <authorList>
            <consortium name="The Broad Institute Genomics Platform"/>
            <consortium name="The Broad Institute Genome Sequencing Center for Infectious Disease"/>
            <person name="Wu L."/>
            <person name="Ma J."/>
        </authorList>
    </citation>
    <scope>NUCLEOTIDE SEQUENCE [LARGE SCALE GENOMIC DNA]</scope>
    <source>
        <strain evidence="9">JCM 18200</strain>
    </source>
</reference>
<evidence type="ECO:0000256" key="4">
    <source>
        <dbReference type="ARBA" id="ARBA00023136"/>
    </source>
</evidence>
<evidence type="ECO:0000313" key="9">
    <source>
        <dbReference type="Proteomes" id="UP001501411"/>
    </source>
</evidence>
<accession>A0ABP9BXQ0</accession>
<dbReference type="Proteomes" id="UP001501411">
    <property type="component" value="Unassembled WGS sequence"/>
</dbReference>
<evidence type="ECO:0000313" key="8">
    <source>
        <dbReference type="EMBL" id="GAA4801994.1"/>
    </source>
</evidence>
<gene>
    <name evidence="8" type="ORF">GCM10023231_33610</name>
</gene>
<dbReference type="Pfam" id="PF14322">
    <property type="entry name" value="SusD-like_3"/>
    <property type="match status" value="1"/>
</dbReference>
<keyword evidence="4" id="KW-0472">Membrane</keyword>
<feature type="domain" description="RagB/SusD" evidence="6">
    <location>
        <begin position="288"/>
        <end position="568"/>
    </location>
</feature>
<keyword evidence="3" id="KW-0732">Signal</keyword>
<comment type="similarity">
    <text evidence="2">Belongs to the SusD family.</text>
</comment>
<dbReference type="InterPro" id="IPR012944">
    <property type="entry name" value="SusD_RagB_dom"/>
</dbReference>
<dbReference type="Pfam" id="PF07980">
    <property type="entry name" value="SusD_RagB"/>
    <property type="match status" value="1"/>
</dbReference>
<organism evidence="8 9">
    <name type="scientific">Olivibacter ginsenosidimutans</name>
    <dbReference type="NCBI Taxonomy" id="1176537"/>
    <lineage>
        <taxon>Bacteria</taxon>
        <taxon>Pseudomonadati</taxon>
        <taxon>Bacteroidota</taxon>
        <taxon>Sphingobacteriia</taxon>
        <taxon>Sphingobacteriales</taxon>
        <taxon>Sphingobacteriaceae</taxon>
        <taxon>Olivibacter</taxon>
    </lineage>
</organism>
<evidence type="ECO:0000256" key="5">
    <source>
        <dbReference type="ARBA" id="ARBA00023237"/>
    </source>
</evidence>
<evidence type="ECO:0000259" key="6">
    <source>
        <dbReference type="Pfam" id="PF07980"/>
    </source>
</evidence>
<dbReference type="InterPro" id="IPR011990">
    <property type="entry name" value="TPR-like_helical_dom_sf"/>
</dbReference>
<sequence>MNSIDQHLLIQNRMKTLIIRISTFLVFPLLWQSCKPDSYLDRVPLSAISEPTFFKNENDLQLYANQFYPSLPIQSFMQDNQSDDKVPNSINTFLAGQYVVPTTDADYDWSNIRNVNYFLHHYQNAEASQEIKDQYAGEVRFFRALFYWTLSKRYGDVPWYSEDLNDQSDELYAPRTPRETVMDSVLTDLDFAVDHIPADVSDGRINKFAASALKARICLWEGTRRKYFNVDGSEKYLREAVAAAQLIMDSGKYSLYSTGDTENDYYNLFIQQELSGNPEAILPMRYLQSILMNNSDRQLGESGTGYSKNFVQSYLCTDGLPTALSDRYKGDDTPENEFANRDPRARQTIATKGFVFFLNSDGSQDIINLPRIGTNAANTGYQLVKGRSSDPNMWTANQSTLDFFIFRYAETLLIYAEAKAELGEATQTDINISINLLRDRVGMPHMEINKLQQDPNADFPDVPVLINEIRRERRVELADEGFRFDDLLRWKAGKQIEKPETILGMKLTPELRAKYPASQVNGVVVNKNNYIRIYTNIEHRTWNDKMYLFPIPLQELSLNTNLTQNPGWE</sequence>
<evidence type="ECO:0000256" key="1">
    <source>
        <dbReference type="ARBA" id="ARBA00004442"/>
    </source>
</evidence>
<feature type="domain" description="SusD-like N-terminal" evidence="7">
    <location>
        <begin position="74"/>
        <end position="219"/>
    </location>
</feature>
<evidence type="ECO:0000259" key="7">
    <source>
        <dbReference type="Pfam" id="PF14322"/>
    </source>
</evidence>
<dbReference type="SUPFAM" id="SSF48452">
    <property type="entry name" value="TPR-like"/>
    <property type="match status" value="1"/>
</dbReference>
<keyword evidence="5" id="KW-0998">Cell outer membrane</keyword>
<name>A0ABP9BXQ0_9SPHI</name>
<dbReference type="Gene3D" id="1.25.40.390">
    <property type="match status" value="1"/>
</dbReference>
<keyword evidence="9" id="KW-1185">Reference proteome</keyword>
<comment type="subcellular location">
    <subcellularLocation>
        <location evidence="1">Cell outer membrane</location>
    </subcellularLocation>
</comment>
<evidence type="ECO:0000256" key="3">
    <source>
        <dbReference type="ARBA" id="ARBA00022729"/>
    </source>
</evidence>
<protein>
    <submittedName>
        <fullName evidence="8">RagB/SusD family nutrient uptake outer membrane protein</fullName>
    </submittedName>
</protein>
<comment type="caution">
    <text evidence="8">The sequence shown here is derived from an EMBL/GenBank/DDBJ whole genome shotgun (WGS) entry which is preliminary data.</text>
</comment>